<sequence length="333" mass="38849">MGRTDRKTPMQSINHVLNHFTSENPLDWGNDEHVRIIMACLVNAVYIIDDDNNQKTEEAIAWYETFHFSRHENTLKSAHDLFGVVFKFNELKARTHHRSLEKAPLYVVALRGTQITSQRDIEDCSKIVSGMLYDSERVIKTVQFVQRLMSVDENRQNKDQIWWAGHSLGAAVTTCSIIRMNQNDEEYKPQTFLFNPPFGAHILGNLIDNSPLLPITPFPPIPFLPTVSFLPTVGIVRSVLNIFRRPKPLREWIPNLFVNPNDCICNGFIGQFENHRQLLNFNHQWNYVKLLHSVRLTKHHHTDNQWVSFSEAHGILQWYHCRCQMECKTYTKE</sequence>
<dbReference type="SUPFAM" id="SSF53474">
    <property type="entry name" value="alpha/beta-Hydrolases"/>
    <property type="match status" value="1"/>
</dbReference>
<dbReference type="EMBL" id="LFYR01001858">
    <property type="protein sequence ID" value="KMZ58865.1"/>
    <property type="molecule type" value="Genomic_DNA"/>
</dbReference>
<proteinExistence type="predicted"/>
<evidence type="ECO:0000313" key="2">
    <source>
        <dbReference type="Proteomes" id="UP000036987"/>
    </source>
</evidence>
<evidence type="ECO:0000313" key="1">
    <source>
        <dbReference type="EMBL" id="KMZ58865.1"/>
    </source>
</evidence>
<dbReference type="Proteomes" id="UP000036987">
    <property type="component" value="Unassembled WGS sequence"/>
</dbReference>
<dbReference type="PANTHER" id="PTHR31479:SF2">
    <property type="entry name" value="ALPHA_BETA-HYDROLASES SUPERFAMILY PROTEIN"/>
    <property type="match status" value="1"/>
</dbReference>
<organism evidence="1 2">
    <name type="scientific">Zostera marina</name>
    <name type="common">Eelgrass</name>
    <dbReference type="NCBI Taxonomy" id="29655"/>
    <lineage>
        <taxon>Eukaryota</taxon>
        <taxon>Viridiplantae</taxon>
        <taxon>Streptophyta</taxon>
        <taxon>Embryophyta</taxon>
        <taxon>Tracheophyta</taxon>
        <taxon>Spermatophyta</taxon>
        <taxon>Magnoliopsida</taxon>
        <taxon>Liliopsida</taxon>
        <taxon>Zosteraceae</taxon>
        <taxon>Zostera</taxon>
    </lineage>
</organism>
<reference evidence="2" key="1">
    <citation type="journal article" date="2016" name="Nature">
        <title>The genome of the seagrass Zostera marina reveals angiosperm adaptation to the sea.</title>
        <authorList>
            <person name="Olsen J.L."/>
            <person name="Rouze P."/>
            <person name="Verhelst B."/>
            <person name="Lin Y.-C."/>
            <person name="Bayer T."/>
            <person name="Collen J."/>
            <person name="Dattolo E."/>
            <person name="De Paoli E."/>
            <person name="Dittami S."/>
            <person name="Maumus F."/>
            <person name="Michel G."/>
            <person name="Kersting A."/>
            <person name="Lauritano C."/>
            <person name="Lohaus R."/>
            <person name="Toepel M."/>
            <person name="Tonon T."/>
            <person name="Vanneste K."/>
            <person name="Amirebrahimi M."/>
            <person name="Brakel J."/>
            <person name="Bostroem C."/>
            <person name="Chovatia M."/>
            <person name="Grimwood J."/>
            <person name="Jenkins J.W."/>
            <person name="Jueterbock A."/>
            <person name="Mraz A."/>
            <person name="Stam W.T."/>
            <person name="Tice H."/>
            <person name="Bornberg-Bauer E."/>
            <person name="Green P.J."/>
            <person name="Pearson G.A."/>
            <person name="Procaccini G."/>
            <person name="Duarte C.M."/>
            <person name="Schmutz J."/>
            <person name="Reusch T.B.H."/>
            <person name="Van de Peer Y."/>
        </authorList>
    </citation>
    <scope>NUCLEOTIDE SEQUENCE [LARGE SCALE GENOMIC DNA]</scope>
    <source>
        <strain evidence="2">cv. Finnish</strain>
    </source>
</reference>
<dbReference type="AlphaFoldDB" id="A0A0K9NS91"/>
<dbReference type="Gene3D" id="3.40.50.1820">
    <property type="entry name" value="alpha/beta hydrolase"/>
    <property type="match status" value="1"/>
</dbReference>
<protein>
    <recommendedName>
        <fullName evidence="3">Fungal lipase-like domain-containing protein</fullName>
    </recommendedName>
</protein>
<gene>
    <name evidence="1" type="ORF">ZOSMA_72G00270</name>
</gene>
<dbReference type="OrthoDB" id="581375at2759"/>
<accession>A0A0K9NS91</accession>
<dbReference type="InterPro" id="IPR029058">
    <property type="entry name" value="AB_hydrolase_fold"/>
</dbReference>
<comment type="caution">
    <text evidence="1">The sequence shown here is derived from an EMBL/GenBank/DDBJ whole genome shotgun (WGS) entry which is preliminary data.</text>
</comment>
<evidence type="ECO:0008006" key="3">
    <source>
        <dbReference type="Google" id="ProtNLM"/>
    </source>
</evidence>
<name>A0A0K9NS91_ZOSMR</name>
<dbReference type="PANTHER" id="PTHR31479">
    <property type="entry name" value="ALPHA/BETA-HYDROLASES SUPERFAMILY PROTEIN"/>
    <property type="match status" value="1"/>
</dbReference>
<keyword evidence="2" id="KW-1185">Reference proteome</keyword>